<protein>
    <recommendedName>
        <fullName evidence="6">C3H1-type domain-containing protein</fullName>
    </recommendedName>
</protein>
<feature type="region of interest" description="Disordered" evidence="5">
    <location>
        <begin position="394"/>
        <end position="414"/>
    </location>
</feature>
<feature type="region of interest" description="Disordered" evidence="5">
    <location>
        <begin position="440"/>
        <end position="471"/>
    </location>
</feature>
<feature type="compositionally biased region" description="Basic and acidic residues" evidence="5">
    <location>
        <begin position="81"/>
        <end position="94"/>
    </location>
</feature>
<dbReference type="PANTHER" id="PTHR36886">
    <property type="entry name" value="PROTEIN FRIGIDA-ESSENTIAL 1"/>
    <property type="match status" value="1"/>
</dbReference>
<feature type="compositionally biased region" description="Basic and acidic residues" evidence="5">
    <location>
        <begin position="337"/>
        <end position="350"/>
    </location>
</feature>
<feature type="region of interest" description="Disordered" evidence="5">
    <location>
        <begin position="1"/>
        <end position="45"/>
    </location>
</feature>
<feature type="region of interest" description="Disordered" evidence="5">
    <location>
        <begin position="57"/>
        <end position="209"/>
    </location>
</feature>
<dbReference type="EMBL" id="JAAALK010000082">
    <property type="protein sequence ID" value="KAG8086736.1"/>
    <property type="molecule type" value="Genomic_DNA"/>
</dbReference>
<feature type="domain" description="C3H1-type" evidence="6">
    <location>
        <begin position="368"/>
        <end position="395"/>
    </location>
</feature>
<dbReference type="Pfam" id="PF18044">
    <property type="entry name" value="zf-CCCH_4"/>
    <property type="match status" value="2"/>
</dbReference>
<feature type="region of interest" description="Disordered" evidence="5">
    <location>
        <begin position="758"/>
        <end position="783"/>
    </location>
</feature>
<evidence type="ECO:0000256" key="3">
    <source>
        <dbReference type="ARBA" id="ARBA00022833"/>
    </source>
</evidence>
<dbReference type="PROSITE" id="PS50103">
    <property type="entry name" value="ZF_C3H1"/>
    <property type="match status" value="3"/>
</dbReference>
<feature type="region of interest" description="Disordered" evidence="5">
    <location>
        <begin position="337"/>
        <end position="366"/>
    </location>
</feature>
<proteinExistence type="predicted"/>
<evidence type="ECO:0000313" key="7">
    <source>
        <dbReference type="EMBL" id="KAG8086736.1"/>
    </source>
</evidence>
<feature type="compositionally biased region" description="Basic and acidic residues" evidence="5">
    <location>
        <begin position="102"/>
        <end position="118"/>
    </location>
</feature>
<feature type="region of interest" description="Disordered" evidence="5">
    <location>
        <begin position="670"/>
        <end position="690"/>
    </location>
</feature>
<feature type="compositionally biased region" description="Polar residues" evidence="5">
    <location>
        <begin position="447"/>
        <end position="460"/>
    </location>
</feature>
<evidence type="ECO:0000256" key="1">
    <source>
        <dbReference type="ARBA" id="ARBA00022723"/>
    </source>
</evidence>
<reference evidence="7" key="2">
    <citation type="submission" date="2021-02" db="EMBL/GenBank/DDBJ databases">
        <authorList>
            <person name="Kimball J.A."/>
            <person name="Haas M.W."/>
            <person name="Macchietto M."/>
            <person name="Kono T."/>
            <person name="Duquette J."/>
            <person name="Shao M."/>
        </authorList>
    </citation>
    <scope>NUCLEOTIDE SEQUENCE</scope>
    <source>
        <tissue evidence="7">Fresh leaf tissue</tissue>
    </source>
</reference>
<feature type="compositionally biased region" description="Low complexity" evidence="5">
    <location>
        <begin position="759"/>
        <end position="776"/>
    </location>
</feature>
<evidence type="ECO:0000259" key="6">
    <source>
        <dbReference type="PROSITE" id="PS50103"/>
    </source>
</evidence>
<dbReference type="OrthoDB" id="411372at2759"/>
<gene>
    <name evidence="7" type="ORF">GUJ93_ZPchr0010g10796</name>
</gene>
<feature type="domain" description="C3H1-type" evidence="6">
    <location>
        <begin position="229"/>
        <end position="251"/>
    </location>
</feature>
<sequence>MTGEGRKVRSKWDTKGPPDIVEISEDESLPMNMNDRKGGDLLHKDLTNCNENRIGESVNIRSDGSMLHGSTGHGQEWADGVNKDIKERPSKASSERSQPLRIGDEDHNKNDWHNRGMEKATGNQGMSRYADDRRRGDGSVSALSRGYSSRLSSGPDVWKQHSRSPSPRGRWNRPRRNRSRSRSSSRSRSRSIGRGRGRSRSRSRSPYFTDRGSEWRVERGRAFGGPPLPCRDFVAGRCRRGSNCRFSHEDGVRRQFDEHYPVDSREKYGHLNREFIDSREQDDYLKSRPSRDAHYDEGTWERSEPRGEYRSTVQCHDFVKGRCSRGANCRYIHDDSASHGGWRDETRDSAMGRGGPNSSYGTRTEHLRSNKNPCKFFAEGRCRRGQNCPYLHEESSQSKVGLGAPDEPLDYSGGHATRGNYLNWGEQSNAVQATSHILSIDDRENPVSHQVTNRSNSPYENKNRDSKDAASSQYQIIPQEDFLSLGQNKPETAASQPLQFLSSIQTGAKSINNDKVSGMAVHSVPGTMSGNLSMQIGMPAPNLVGGQTLGQQAQSQDAIPQSSAAPFLPVTTQLQNTTSSMPLNSQMQQNYFSLHLNSQDQFVVPHATSNNSAPSMQSQPVAPYMGHGQHGYIMGTHTLPDISAHNGQIFNVVGQVPQNVPTIVHAGLSQAASDTPKPSRDGGDQSLQNIHSFHPVAPNEQTQSQTFQGLSVVANSNSVDVVGAPLSHNAVSTDEALRRVTASLAQYFVPSLTADTAGLQSSQPNPSSSLMNNNSSAAPQAVQPNHWSWQSQVSMVQPARCVPSEQTAPQTFQVPMAAGSSNGNPLLLPHSAAPTGPTAIIAVDETAPAENKNEEPKDIDAEAHEDDEGKKSKDSKALKMFKLALADFVKEALKPTWKEGQLSRELHKTIVKKVVDKVTSTVENTPQTKERIDIYMSYSKEKLNKLVQAYVGKYVKT</sequence>
<feature type="domain" description="C3H1-type" evidence="6">
    <location>
        <begin position="309"/>
        <end position="336"/>
    </location>
</feature>
<feature type="zinc finger region" description="C3H1-type" evidence="4">
    <location>
        <begin position="309"/>
        <end position="336"/>
    </location>
</feature>
<keyword evidence="3 4" id="KW-0862">Zinc</keyword>
<dbReference type="InterPro" id="IPR052650">
    <property type="entry name" value="Zinc_finger_CCCH"/>
</dbReference>
<dbReference type="Pfam" id="PF00642">
    <property type="entry name" value="zf-CCCH"/>
    <property type="match status" value="1"/>
</dbReference>
<dbReference type="Proteomes" id="UP000729402">
    <property type="component" value="Unassembled WGS sequence"/>
</dbReference>
<feature type="region of interest" description="Disordered" evidence="5">
    <location>
        <begin position="280"/>
        <end position="299"/>
    </location>
</feature>
<dbReference type="AlphaFoldDB" id="A0A8J5WBF8"/>
<feature type="compositionally biased region" description="Basic and acidic residues" evidence="5">
    <location>
        <begin position="34"/>
        <end position="45"/>
    </location>
</feature>
<feature type="zinc finger region" description="C3H1-type" evidence="4">
    <location>
        <begin position="368"/>
        <end position="395"/>
    </location>
</feature>
<dbReference type="InterPro" id="IPR041367">
    <property type="entry name" value="Znf-CCCH_4"/>
</dbReference>
<evidence type="ECO:0000313" key="8">
    <source>
        <dbReference type="Proteomes" id="UP000729402"/>
    </source>
</evidence>
<feature type="compositionally biased region" description="Low complexity" evidence="5">
    <location>
        <begin position="141"/>
        <end position="154"/>
    </location>
</feature>
<name>A0A8J5WBF8_ZIZPA</name>
<keyword evidence="2 4" id="KW-0863">Zinc-finger</keyword>
<evidence type="ECO:0000256" key="5">
    <source>
        <dbReference type="SAM" id="MobiDB-lite"/>
    </source>
</evidence>
<comment type="caution">
    <text evidence="7">The sequence shown here is derived from an EMBL/GenBank/DDBJ whole genome shotgun (WGS) entry which is preliminary data.</text>
</comment>
<evidence type="ECO:0000256" key="2">
    <source>
        <dbReference type="ARBA" id="ARBA00022771"/>
    </source>
</evidence>
<dbReference type="GO" id="GO:0008270">
    <property type="term" value="F:zinc ion binding"/>
    <property type="evidence" value="ECO:0007669"/>
    <property type="project" value="UniProtKB-KW"/>
</dbReference>
<accession>A0A8J5WBF8</accession>
<reference evidence="7" key="1">
    <citation type="journal article" date="2021" name="bioRxiv">
        <title>Whole Genome Assembly and Annotation of Northern Wild Rice, Zizania palustris L., Supports a Whole Genome Duplication in the Zizania Genus.</title>
        <authorList>
            <person name="Haas M."/>
            <person name="Kono T."/>
            <person name="Macchietto M."/>
            <person name="Millas R."/>
            <person name="McGilp L."/>
            <person name="Shao M."/>
            <person name="Duquette J."/>
            <person name="Hirsch C.N."/>
            <person name="Kimball J."/>
        </authorList>
    </citation>
    <scope>NUCLEOTIDE SEQUENCE</scope>
    <source>
        <tissue evidence="7">Fresh leaf tissue</tissue>
    </source>
</reference>
<keyword evidence="1 4" id="KW-0479">Metal-binding</keyword>
<dbReference type="PANTHER" id="PTHR36886:SF8">
    <property type="entry name" value="ZINC FINGER CCCH DOMAIN-CONTAINING PROTEIN 38"/>
    <property type="match status" value="1"/>
</dbReference>
<feature type="region of interest" description="Disordered" evidence="5">
    <location>
        <begin position="845"/>
        <end position="873"/>
    </location>
</feature>
<feature type="zinc finger region" description="C3H1-type" evidence="4">
    <location>
        <begin position="229"/>
        <end position="251"/>
    </location>
</feature>
<keyword evidence="8" id="KW-1185">Reference proteome</keyword>
<feature type="compositionally biased region" description="Basic residues" evidence="5">
    <location>
        <begin position="170"/>
        <end position="203"/>
    </location>
</feature>
<evidence type="ECO:0000256" key="4">
    <source>
        <dbReference type="PROSITE-ProRule" id="PRU00723"/>
    </source>
</evidence>
<dbReference type="InterPro" id="IPR000571">
    <property type="entry name" value="Znf_CCCH"/>
</dbReference>
<feature type="compositionally biased region" description="Basic and acidic residues" evidence="5">
    <location>
        <begin position="851"/>
        <end position="873"/>
    </location>
</feature>
<dbReference type="SMART" id="SM00356">
    <property type="entry name" value="ZnF_C3H1"/>
    <property type="match status" value="3"/>
</dbReference>
<organism evidence="7 8">
    <name type="scientific">Zizania palustris</name>
    <name type="common">Northern wild rice</name>
    <dbReference type="NCBI Taxonomy" id="103762"/>
    <lineage>
        <taxon>Eukaryota</taxon>
        <taxon>Viridiplantae</taxon>
        <taxon>Streptophyta</taxon>
        <taxon>Embryophyta</taxon>
        <taxon>Tracheophyta</taxon>
        <taxon>Spermatophyta</taxon>
        <taxon>Magnoliopsida</taxon>
        <taxon>Liliopsida</taxon>
        <taxon>Poales</taxon>
        <taxon>Poaceae</taxon>
        <taxon>BOP clade</taxon>
        <taxon>Oryzoideae</taxon>
        <taxon>Oryzeae</taxon>
        <taxon>Zizaniinae</taxon>
        <taxon>Zizania</taxon>
    </lineage>
</organism>
<feature type="compositionally biased region" description="Basic and acidic residues" evidence="5">
    <location>
        <begin position="1"/>
        <end position="16"/>
    </location>
</feature>